<name>A0ABV6TBY6_9ACTN</name>
<keyword evidence="4" id="KW-1185">Reference proteome</keyword>
<organism evidence="3 4">
    <name type="scientific">Streptomyces noboritoensis</name>
    <dbReference type="NCBI Taxonomy" id="67337"/>
    <lineage>
        <taxon>Bacteria</taxon>
        <taxon>Bacillati</taxon>
        <taxon>Actinomycetota</taxon>
        <taxon>Actinomycetes</taxon>
        <taxon>Kitasatosporales</taxon>
        <taxon>Streptomycetaceae</taxon>
        <taxon>Streptomyces</taxon>
    </lineage>
</organism>
<keyword evidence="2" id="KW-0732">Signal</keyword>
<protein>
    <submittedName>
        <fullName evidence="3">Uncharacterized protein</fullName>
    </submittedName>
</protein>
<evidence type="ECO:0000313" key="3">
    <source>
        <dbReference type="EMBL" id="MFC0843296.1"/>
    </source>
</evidence>
<comment type="caution">
    <text evidence="3">The sequence shown here is derived from an EMBL/GenBank/DDBJ whole genome shotgun (WGS) entry which is preliminary data.</text>
</comment>
<dbReference type="EMBL" id="JBHMQV010000004">
    <property type="protein sequence ID" value="MFC0843296.1"/>
    <property type="molecule type" value="Genomic_DNA"/>
</dbReference>
<feature type="signal peptide" evidence="2">
    <location>
        <begin position="1"/>
        <end position="26"/>
    </location>
</feature>
<feature type="chain" id="PRO_5045572887" evidence="2">
    <location>
        <begin position="27"/>
        <end position="94"/>
    </location>
</feature>
<dbReference type="Proteomes" id="UP001589887">
    <property type="component" value="Unassembled WGS sequence"/>
</dbReference>
<feature type="region of interest" description="Disordered" evidence="1">
    <location>
        <begin position="49"/>
        <end position="78"/>
    </location>
</feature>
<evidence type="ECO:0000256" key="1">
    <source>
        <dbReference type="SAM" id="MobiDB-lite"/>
    </source>
</evidence>
<dbReference type="RefSeq" id="WP_394317098.1">
    <property type="nucleotide sequence ID" value="NZ_JBHMQV010000004.1"/>
</dbReference>
<reference evidence="3 4" key="1">
    <citation type="submission" date="2024-09" db="EMBL/GenBank/DDBJ databases">
        <authorList>
            <person name="Sun Q."/>
            <person name="Mori K."/>
        </authorList>
    </citation>
    <scope>NUCLEOTIDE SEQUENCE [LARGE SCALE GENOMIC DNA]</scope>
    <source>
        <strain evidence="3 4">JCM 4557</strain>
    </source>
</reference>
<evidence type="ECO:0000313" key="4">
    <source>
        <dbReference type="Proteomes" id="UP001589887"/>
    </source>
</evidence>
<sequence length="94" mass="9801">MTLRHIAVAAALSAVAILPVAGAAQAAPQTARTPASAALSCGYGEKCKDKDHREHGRYDNGRHDNHGGYGHDGRDDHDGRFGHHGGLLGLLLGL</sequence>
<gene>
    <name evidence="3" type="ORF">ACFH04_06035</name>
</gene>
<proteinExistence type="predicted"/>
<evidence type="ECO:0000256" key="2">
    <source>
        <dbReference type="SAM" id="SignalP"/>
    </source>
</evidence>
<accession>A0ABV6TBY6</accession>